<protein>
    <submittedName>
        <fullName evidence="1">Uncharacterized protein</fullName>
    </submittedName>
</protein>
<name>A0A7J8LYS4_9ROSI</name>
<reference evidence="1 2" key="1">
    <citation type="journal article" date="2019" name="Genome Biol. Evol.">
        <title>Insights into the evolution of the New World diploid cottons (Gossypium, subgenus Houzingenia) based on genome sequencing.</title>
        <authorList>
            <person name="Grover C.E."/>
            <person name="Arick M.A. 2nd"/>
            <person name="Thrash A."/>
            <person name="Conover J.L."/>
            <person name="Sanders W.S."/>
            <person name="Peterson D.G."/>
            <person name="Frelichowski J.E."/>
            <person name="Scheffler J.A."/>
            <person name="Scheffler B.E."/>
            <person name="Wendel J.F."/>
        </authorList>
    </citation>
    <scope>NUCLEOTIDE SEQUENCE [LARGE SCALE GENOMIC DNA]</scope>
    <source>
        <strain evidence="1">157</strain>
        <tissue evidence="1">Leaf</tissue>
    </source>
</reference>
<dbReference type="Proteomes" id="UP000593572">
    <property type="component" value="Unassembled WGS sequence"/>
</dbReference>
<evidence type="ECO:0000313" key="1">
    <source>
        <dbReference type="EMBL" id="MBA0557617.1"/>
    </source>
</evidence>
<sequence length="22" mass="2940">MPWRRRRLSRRLLMWSIIMPRK</sequence>
<organism evidence="1 2">
    <name type="scientific">Gossypium lobatum</name>
    <dbReference type="NCBI Taxonomy" id="34289"/>
    <lineage>
        <taxon>Eukaryota</taxon>
        <taxon>Viridiplantae</taxon>
        <taxon>Streptophyta</taxon>
        <taxon>Embryophyta</taxon>
        <taxon>Tracheophyta</taxon>
        <taxon>Spermatophyta</taxon>
        <taxon>Magnoliopsida</taxon>
        <taxon>eudicotyledons</taxon>
        <taxon>Gunneridae</taxon>
        <taxon>Pentapetalae</taxon>
        <taxon>rosids</taxon>
        <taxon>malvids</taxon>
        <taxon>Malvales</taxon>
        <taxon>Malvaceae</taxon>
        <taxon>Malvoideae</taxon>
        <taxon>Gossypium</taxon>
    </lineage>
</organism>
<accession>A0A7J8LYS4</accession>
<gene>
    <name evidence="1" type="ORF">Golob_014673</name>
</gene>
<keyword evidence="2" id="KW-1185">Reference proteome</keyword>
<proteinExistence type="predicted"/>
<dbReference type="AlphaFoldDB" id="A0A7J8LYS4"/>
<comment type="caution">
    <text evidence="1">The sequence shown here is derived from an EMBL/GenBank/DDBJ whole genome shotgun (WGS) entry which is preliminary data.</text>
</comment>
<dbReference type="EMBL" id="JABEZX010000006">
    <property type="protein sequence ID" value="MBA0557617.1"/>
    <property type="molecule type" value="Genomic_DNA"/>
</dbReference>
<evidence type="ECO:0000313" key="2">
    <source>
        <dbReference type="Proteomes" id="UP000593572"/>
    </source>
</evidence>